<organism evidence="2 3">
    <name type="scientific">Altererythrobacter litoralis</name>
    <dbReference type="NCBI Taxonomy" id="3113904"/>
    <lineage>
        <taxon>Bacteria</taxon>
        <taxon>Pseudomonadati</taxon>
        <taxon>Pseudomonadota</taxon>
        <taxon>Alphaproteobacteria</taxon>
        <taxon>Sphingomonadales</taxon>
        <taxon>Erythrobacteraceae</taxon>
        <taxon>Altererythrobacter</taxon>
    </lineage>
</organism>
<keyword evidence="1" id="KW-1133">Transmembrane helix</keyword>
<keyword evidence="1" id="KW-0472">Membrane</keyword>
<feature type="transmembrane region" description="Helical" evidence="1">
    <location>
        <begin position="6"/>
        <end position="24"/>
    </location>
</feature>
<name>A0ABU7GEV0_9SPHN</name>
<evidence type="ECO:0000256" key="1">
    <source>
        <dbReference type="SAM" id="Phobius"/>
    </source>
</evidence>
<keyword evidence="3" id="KW-1185">Reference proteome</keyword>
<proteinExistence type="predicted"/>
<dbReference type="EMBL" id="JAZDQV010000005">
    <property type="protein sequence ID" value="MEE1877300.1"/>
    <property type="molecule type" value="Genomic_DNA"/>
</dbReference>
<evidence type="ECO:0000313" key="2">
    <source>
        <dbReference type="EMBL" id="MEE1877300.1"/>
    </source>
</evidence>
<feature type="transmembrane region" description="Helical" evidence="1">
    <location>
        <begin position="70"/>
        <end position="86"/>
    </location>
</feature>
<feature type="transmembrane region" description="Helical" evidence="1">
    <location>
        <begin position="93"/>
        <end position="110"/>
    </location>
</feature>
<dbReference type="RefSeq" id="WP_354144408.1">
    <property type="nucleotide sequence ID" value="NZ_JAZDQV010000005.1"/>
</dbReference>
<comment type="caution">
    <text evidence="2">The sequence shown here is derived from an EMBL/GenBank/DDBJ whole genome shotgun (WGS) entry which is preliminary data.</text>
</comment>
<evidence type="ECO:0000313" key="3">
    <source>
        <dbReference type="Proteomes" id="UP001343492"/>
    </source>
</evidence>
<feature type="transmembrane region" description="Helical" evidence="1">
    <location>
        <begin position="116"/>
        <end position="137"/>
    </location>
</feature>
<reference evidence="2 3" key="1">
    <citation type="submission" date="2024-01" db="EMBL/GenBank/DDBJ databases">
        <title>The genome sequence of Erythrobacteraceae sp. strain 1XM1-14.</title>
        <authorList>
            <person name="Liu Y."/>
        </authorList>
    </citation>
    <scope>NUCLEOTIDE SEQUENCE [LARGE SCALE GENOMIC DNA]</scope>
    <source>
        <strain evidence="2 3">1XM1-14</strain>
    </source>
</reference>
<gene>
    <name evidence="2" type="ORF">VRS74_06325</name>
</gene>
<dbReference type="Proteomes" id="UP001343492">
    <property type="component" value="Unassembled WGS sequence"/>
</dbReference>
<sequence>MGMLIYYLLSIVCCAAWKFDSAALQRLRSQPSMIRNLGGEKMQKIGGIASTLAILLAIVAGVVNIPGLDVALVILVLAIIAGIWADQDNAVRMFLAVLVLPVVAAALASIPAVGGYLSAIFGNVAIAAAGVSASLIARRIYEMVMGTITGLTSGNS</sequence>
<feature type="transmembrane region" description="Helical" evidence="1">
    <location>
        <begin position="45"/>
        <end position="64"/>
    </location>
</feature>
<accession>A0ABU7GEV0</accession>
<protein>
    <submittedName>
        <fullName evidence="2">Uncharacterized protein</fullName>
    </submittedName>
</protein>
<keyword evidence="1" id="KW-0812">Transmembrane</keyword>